<reference evidence="20" key="1">
    <citation type="submission" date="2018-06" db="EMBL/GenBank/DDBJ databases">
        <title>Comparative mitochondrial genome analysis of talitrids Platorchestia sp. and Trinorchestia longiramus.</title>
        <authorList>
            <person name="Patra A.K."/>
            <person name="Kim M.-S."/>
            <person name="Yoo J.-Y."/>
            <person name="Yoon M.-G."/>
            <person name="Choi J.-H."/>
            <person name="Yang Y."/>
        </authorList>
    </citation>
    <scope>NUCLEOTIDE SEQUENCE</scope>
</reference>
<geneLocation type="mitochondrion" evidence="20"/>
<keyword evidence="16 18" id="KW-0472">Membrane</keyword>
<comment type="subcellular location">
    <subcellularLocation>
        <location evidence="2 18">Mitochondrion inner membrane</location>
        <topology evidence="2 18">Multi-pass membrane protein</topology>
    </subcellularLocation>
</comment>
<evidence type="ECO:0000256" key="9">
    <source>
        <dbReference type="ARBA" id="ARBA00022792"/>
    </source>
</evidence>
<keyword evidence="6" id="KW-0813">Transport</keyword>
<keyword evidence="10 18" id="KW-1278">Translocase</keyword>
<dbReference type="EMBL" id="MH542432">
    <property type="protein sequence ID" value="AYB71601.1"/>
    <property type="molecule type" value="Genomic_DNA"/>
</dbReference>
<dbReference type="PANTHER" id="PTHR46552:SF1">
    <property type="entry name" value="NADH-UBIQUINONE OXIDOREDUCTASE CHAIN 2"/>
    <property type="match status" value="1"/>
</dbReference>
<dbReference type="PRINTS" id="PR01436">
    <property type="entry name" value="NADHDHGNASE2"/>
</dbReference>
<keyword evidence="9 18" id="KW-0999">Mitochondrion inner membrane</keyword>
<feature type="transmembrane region" description="Helical" evidence="18">
    <location>
        <begin position="7"/>
        <end position="22"/>
    </location>
</feature>
<dbReference type="InterPro" id="IPR003917">
    <property type="entry name" value="NADH_UbQ_OxRdtase_chain2"/>
</dbReference>
<keyword evidence="12 18" id="KW-1133">Transmembrane helix</keyword>
<proteinExistence type="inferred from homology"/>
<dbReference type="GO" id="GO:0008137">
    <property type="term" value="F:NADH dehydrogenase (ubiquinone) activity"/>
    <property type="evidence" value="ECO:0007669"/>
    <property type="project" value="UniProtKB-EC"/>
</dbReference>
<evidence type="ECO:0000256" key="1">
    <source>
        <dbReference type="ARBA" id="ARBA00003257"/>
    </source>
</evidence>
<gene>
    <name evidence="20" type="primary">Nad2</name>
</gene>
<evidence type="ECO:0000256" key="17">
    <source>
        <dbReference type="ARBA" id="ARBA00049551"/>
    </source>
</evidence>
<comment type="function">
    <text evidence="18">Core subunit of the mitochondrial membrane respiratory chain NADH dehydrogenase (Complex I) which catalyzes electron transfer from NADH through the respiratory chain, using ubiquinone as an electron acceptor. Essential for the catalytic activity and assembly of complex I.</text>
</comment>
<dbReference type="GO" id="GO:0006120">
    <property type="term" value="P:mitochondrial electron transport, NADH to ubiquinone"/>
    <property type="evidence" value="ECO:0007669"/>
    <property type="project" value="InterPro"/>
</dbReference>
<evidence type="ECO:0000256" key="15">
    <source>
        <dbReference type="ARBA" id="ARBA00023128"/>
    </source>
</evidence>
<feature type="transmembrane region" description="Helical" evidence="18">
    <location>
        <begin position="192"/>
        <end position="210"/>
    </location>
</feature>
<protein>
    <recommendedName>
        <fullName evidence="5 18">NADH-ubiquinone oxidoreductase chain 2</fullName>
        <ecNumber evidence="4 18">7.1.1.2</ecNumber>
    </recommendedName>
</protein>
<dbReference type="Pfam" id="PF00361">
    <property type="entry name" value="Proton_antipo_M"/>
    <property type="match status" value="2"/>
</dbReference>
<comment type="function">
    <text evidence="1">Core subunit of the mitochondrial membrane respiratory chain NADH dehydrogenase (Complex I) that is believed to belong to the minimal assembly required for catalysis. Complex I functions in the transfer of electrons from NADH to the respiratory chain. The immediate electron acceptor for the enzyme is believed to be ubiquinone.</text>
</comment>
<dbReference type="PANTHER" id="PTHR46552">
    <property type="entry name" value="NADH-UBIQUINONE OXIDOREDUCTASE CHAIN 2"/>
    <property type="match status" value="1"/>
</dbReference>
<evidence type="ECO:0000256" key="16">
    <source>
        <dbReference type="ARBA" id="ARBA00023136"/>
    </source>
</evidence>
<feature type="transmembrane region" description="Helical" evidence="18">
    <location>
        <begin position="307"/>
        <end position="326"/>
    </location>
</feature>
<evidence type="ECO:0000256" key="14">
    <source>
        <dbReference type="ARBA" id="ARBA00023075"/>
    </source>
</evidence>
<evidence type="ECO:0000256" key="18">
    <source>
        <dbReference type="RuleBase" id="RU003403"/>
    </source>
</evidence>
<evidence type="ECO:0000256" key="12">
    <source>
        <dbReference type="ARBA" id="ARBA00022989"/>
    </source>
</evidence>
<evidence type="ECO:0000256" key="6">
    <source>
        <dbReference type="ARBA" id="ARBA00022448"/>
    </source>
</evidence>
<evidence type="ECO:0000256" key="2">
    <source>
        <dbReference type="ARBA" id="ARBA00004448"/>
    </source>
</evidence>
<name>A0A385UKT9_9CRUS</name>
<evidence type="ECO:0000256" key="3">
    <source>
        <dbReference type="ARBA" id="ARBA00007012"/>
    </source>
</evidence>
<dbReference type="InterPro" id="IPR001750">
    <property type="entry name" value="ND/Mrp_TM"/>
</dbReference>
<dbReference type="AlphaFoldDB" id="A0A385UKT9"/>
<keyword evidence="15 18" id="KW-0496">Mitochondrion</keyword>
<keyword evidence="7 18" id="KW-0679">Respiratory chain</keyword>
<evidence type="ECO:0000256" key="4">
    <source>
        <dbReference type="ARBA" id="ARBA00012944"/>
    </source>
</evidence>
<feature type="transmembrane region" description="Helical" evidence="18">
    <location>
        <begin position="143"/>
        <end position="161"/>
    </location>
</feature>
<feature type="transmembrane region" description="Helical" evidence="18">
    <location>
        <begin position="230"/>
        <end position="252"/>
    </location>
</feature>
<accession>A0A385UKT9</accession>
<feature type="domain" description="NADH:quinone oxidoreductase/Mrp antiporter transmembrane" evidence="19">
    <location>
        <begin position="81"/>
        <end position="276"/>
    </location>
</feature>
<feature type="domain" description="NADH:quinone oxidoreductase/Mrp antiporter transmembrane" evidence="19">
    <location>
        <begin position="24"/>
        <end position="78"/>
    </location>
</feature>
<keyword evidence="14 18" id="KW-0830">Ubiquinone</keyword>
<feature type="transmembrane region" description="Helical" evidence="18">
    <location>
        <begin position="264"/>
        <end position="286"/>
    </location>
</feature>
<evidence type="ECO:0000313" key="20">
    <source>
        <dbReference type="EMBL" id="AYB71601.1"/>
    </source>
</evidence>
<evidence type="ECO:0000259" key="19">
    <source>
        <dbReference type="Pfam" id="PF00361"/>
    </source>
</evidence>
<comment type="catalytic activity">
    <reaction evidence="17 18">
        <text>a ubiquinone + NADH + 5 H(+)(in) = a ubiquinol + NAD(+) + 4 H(+)(out)</text>
        <dbReference type="Rhea" id="RHEA:29091"/>
        <dbReference type="Rhea" id="RHEA-COMP:9565"/>
        <dbReference type="Rhea" id="RHEA-COMP:9566"/>
        <dbReference type="ChEBI" id="CHEBI:15378"/>
        <dbReference type="ChEBI" id="CHEBI:16389"/>
        <dbReference type="ChEBI" id="CHEBI:17976"/>
        <dbReference type="ChEBI" id="CHEBI:57540"/>
        <dbReference type="ChEBI" id="CHEBI:57945"/>
        <dbReference type="EC" id="7.1.1.2"/>
    </reaction>
</comment>
<comment type="similarity">
    <text evidence="3 18">Belongs to the complex I subunit 2 family.</text>
</comment>
<dbReference type="GO" id="GO:0005743">
    <property type="term" value="C:mitochondrial inner membrane"/>
    <property type="evidence" value="ECO:0007669"/>
    <property type="project" value="UniProtKB-SubCell"/>
</dbReference>
<evidence type="ECO:0000256" key="5">
    <source>
        <dbReference type="ARBA" id="ARBA00021008"/>
    </source>
</evidence>
<evidence type="ECO:0000256" key="8">
    <source>
        <dbReference type="ARBA" id="ARBA00022692"/>
    </source>
</evidence>
<dbReference type="InterPro" id="IPR050175">
    <property type="entry name" value="Complex_I_Subunit_2"/>
</dbReference>
<feature type="transmembrane region" description="Helical" evidence="18">
    <location>
        <begin position="28"/>
        <end position="46"/>
    </location>
</feature>
<keyword evidence="13 18" id="KW-0520">NAD</keyword>
<keyword evidence="8 18" id="KW-0812">Transmembrane</keyword>
<dbReference type="EC" id="7.1.1.2" evidence="4 18"/>
<keyword evidence="11 18" id="KW-0249">Electron transport</keyword>
<organism evidence="20">
    <name type="scientific">Parhyale hawaiensis</name>
    <dbReference type="NCBI Taxonomy" id="317513"/>
    <lineage>
        <taxon>Eukaryota</taxon>
        <taxon>Metazoa</taxon>
        <taxon>Ecdysozoa</taxon>
        <taxon>Arthropoda</taxon>
        <taxon>Crustacea</taxon>
        <taxon>Multicrustacea</taxon>
        <taxon>Malacostraca</taxon>
        <taxon>Eumalacostraca</taxon>
        <taxon>Peracarida</taxon>
        <taxon>Amphipoda</taxon>
        <taxon>Senticaudata</taxon>
        <taxon>Talitrida</taxon>
        <taxon>Hyaloidea</taxon>
        <taxon>Hyalidae</taxon>
        <taxon>Parhyale</taxon>
    </lineage>
</organism>
<evidence type="ECO:0000256" key="10">
    <source>
        <dbReference type="ARBA" id="ARBA00022967"/>
    </source>
</evidence>
<evidence type="ECO:0000256" key="11">
    <source>
        <dbReference type="ARBA" id="ARBA00022982"/>
    </source>
</evidence>
<evidence type="ECO:0000256" key="7">
    <source>
        <dbReference type="ARBA" id="ARBA00022660"/>
    </source>
</evidence>
<sequence length="327" mass="37715">MLFHPSYIMFVISLLFSIILLVSSSSWFIAWLAMEINLLSFIPIIFNKKNKYSSESAMKYFLIQAFSSVFILVVVISMNYSLSIMIILLMSALSLKLGAAPFHQWMPAIIEGLSWPVAYIFLIFQKINPMMLIMFLTKYFPQFMNMIIIFSAIVGSVGGLTQSSIRKIMVFSSIAHISWIFTAILINNYLWMCYFIIYSFMLFCLVSLFYKMEVFSLNQMLLKKKSLMSIIMMMSLMSLGGLPPFTGFLPKFMITMELVSLENILLMLPLLTGTFFSLFFYMRVSLNNMFTKSSYLLMNNEMLKKSNLLITMNVVGLLIIPLMIMFV</sequence>
<evidence type="ECO:0000256" key="13">
    <source>
        <dbReference type="ARBA" id="ARBA00023027"/>
    </source>
</evidence>